<sequence length="127" mass="14218">MNSIVAAVLFVGVCSSFAFAAPTEKPKIPEARLLNYKYEVLLNGEFNLIYELDDGTLQTREGRLVLNEKKDGYVLVQKGTYTYTSPEGVRVRMSYVADQDGFKIIEYAMPYNGVSAVPTVDKLKYDS</sequence>
<accession>A0A5E4NDB6</accession>
<dbReference type="PROSITE" id="PS51155">
    <property type="entry name" value="CHIT_BIND_RR_2"/>
    <property type="match status" value="1"/>
</dbReference>
<dbReference type="OrthoDB" id="6368834at2759"/>
<organism evidence="3 4">
    <name type="scientific">Cinara cedri</name>
    <dbReference type="NCBI Taxonomy" id="506608"/>
    <lineage>
        <taxon>Eukaryota</taxon>
        <taxon>Metazoa</taxon>
        <taxon>Ecdysozoa</taxon>
        <taxon>Arthropoda</taxon>
        <taxon>Hexapoda</taxon>
        <taxon>Insecta</taxon>
        <taxon>Pterygota</taxon>
        <taxon>Neoptera</taxon>
        <taxon>Paraneoptera</taxon>
        <taxon>Hemiptera</taxon>
        <taxon>Sternorrhyncha</taxon>
        <taxon>Aphidomorpha</taxon>
        <taxon>Aphidoidea</taxon>
        <taxon>Aphididae</taxon>
        <taxon>Lachninae</taxon>
        <taxon>Cinara</taxon>
    </lineage>
</organism>
<evidence type="ECO:0000256" key="1">
    <source>
        <dbReference type="PROSITE-ProRule" id="PRU00497"/>
    </source>
</evidence>
<keyword evidence="4" id="KW-1185">Reference proteome</keyword>
<keyword evidence="2" id="KW-0732">Signal</keyword>
<evidence type="ECO:0000313" key="3">
    <source>
        <dbReference type="EMBL" id="VVC39582.1"/>
    </source>
</evidence>
<evidence type="ECO:0000313" key="4">
    <source>
        <dbReference type="Proteomes" id="UP000325440"/>
    </source>
</evidence>
<feature type="chain" id="PRO_5022789829" evidence="2">
    <location>
        <begin position="21"/>
        <end position="127"/>
    </location>
</feature>
<reference evidence="3 4" key="1">
    <citation type="submission" date="2019-08" db="EMBL/GenBank/DDBJ databases">
        <authorList>
            <person name="Alioto T."/>
            <person name="Alioto T."/>
            <person name="Gomez Garrido J."/>
        </authorList>
    </citation>
    <scope>NUCLEOTIDE SEQUENCE [LARGE SCALE GENOMIC DNA]</scope>
</reference>
<dbReference type="Proteomes" id="UP000325440">
    <property type="component" value="Unassembled WGS sequence"/>
</dbReference>
<dbReference type="EMBL" id="CABPRJ010001896">
    <property type="protein sequence ID" value="VVC39582.1"/>
    <property type="molecule type" value="Genomic_DNA"/>
</dbReference>
<keyword evidence="1" id="KW-0193">Cuticle</keyword>
<feature type="signal peptide" evidence="2">
    <location>
        <begin position="1"/>
        <end position="20"/>
    </location>
</feature>
<name>A0A5E4NDB6_9HEMI</name>
<dbReference type="GO" id="GO:0042302">
    <property type="term" value="F:structural constituent of cuticle"/>
    <property type="evidence" value="ECO:0007669"/>
    <property type="project" value="UniProtKB-UniRule"/>
</dbReference>
<dbReference type="Pfam" id="PF00379">
    <property type="entry name" value="Chitin_bind_4"/>
    <property type="match status" value="1"/>
</dbReference>
<proteinExistence type="predicted"/>
<evidence type="ECO:0000256" key="2">
    <source>
        <dbReference type="SAM" id="SignalP"/>
    </source>
</evidence>
<protein>
    <submittedName>
        <fullName evidence="3">Insect cuticle protein</fullName>
    </submittedName>
</protein>
<dbReference type="AlphaFoldDB" id="A0A5E4NDB6"/>
<dbReference type="InterPro" id="IPR000618">
    <property type="entry name" value="Insect_cuticle"/>
</dbReference>
<gene>
    <name evidence="3" type="ORF">CINCED_3A004470</name>
</gene>